<reference evidence="15" key="2">
    <citation type="submission" date="2023-06" db="EMBL/GenBank/DDBJ databases">
        <authorList>
            <consortium name="Lawrence Berkeley National Laboratory"/>
            <person name="Haridas S."/>
            <person name="Hensen N."/>
            <person name="Bonometti L."/>
            <person name="Westerberg I."/>
            <person name="Brannstrom I.O."/>
            <person name="Guillou S."/>
            <person name="Cros-Aarteil S."/>
            <person name="Calhoun S."/>
            <person name="Kuo A."/>
            <person name="Mondo S."/>
            <person name="Pangilinan J."/>
            <person name="Riley R."/>
            <person name="Labutti K."/>
            <person name="Andreopoulos B."/>
            <person name="Lipzen A."/>
            <person name="Chen C."/>
            <person name="Yanf M."/>
            <person name="Daum C."/>
            <person name="Ng V."/>
            <person name="Clum A."/>
            <person name="Steindorff A."/>
            <person name="Ohm R."/>
            <person name="Martin F."/>
            <person name="Silar P."/>
            <person name="Natvig D."/>
            <person name="Lalanne C."/>
            <person name="Gautier V."/>
            <person name="Ament-Velasquez S.L."/>
            <person name="Kruys A."/>
            <person name="Hutchinson M.I."/>
            <person name="Powell A.J."/>
            <person name="Barry K."/>
            <person name="Miller A.N."/>
            <person name="Grigoriev I.V."/>
            <person name="Debuchy R."/>
            <person name="Gladieux P."/>
            <person name="Thoren M.H."/>
            <person name="Johannesson H."/>
        </authorList>
    </citation>
    <scope>NUCLEOTIDE SEQUENCE</scope>
    <source>
        <strain evidence="15">SMH4131-1</strain>
    </source>
</reference>
<sequence length="296" mass="32941">MATTSRQANVAEPSLLTRQMLSLAPPPAYTFSFTPFLQRTYHHSLPADRPICKAYASNNNCPLRSNCPDRHVSTVDASKSNFPSGGGGGGFGGGFGSLVCKHWLRGLCKKGEHCEFLHEYNLRKMPECNFFVRNGYCSNGDECLYLHIDPQSKLPPCPHYDKGFCPLGPRCDKKHVRRQLCPFYLAGFCPAGRGCKDGAHPRWTLDKDMEKPKVREEKKISDEAAAAATAQREEMMMMEREQREERNRGDRDGGDRGHERGGHKDRYGGGGGGRGGRWRGKGGRGFRGRGHERGGH</sequence>
<dbReference type="Gene3D" id="4.10.1000.10">
    <property type="entry name" value="Zinc finger, CCCH-type"/>
    <property type="match status" value="2"/>
</dbReference>
<dbReference type="Pfam" id="PF00642">
    <property type="entry name" value="zf-CCCH"/>
    <property type="match status" value="2"/>
</dbReference>
<evidence type="ECO:0000256" key="1">
    <source>
        <dbReference type="ARBA" id="ARBA00004123"/>
    </source>
</evidence>
<dbReference type="SUPFAM" id="SSF90229">
    <property type="entry name" value="CCCH zinc finger"/>
    <property type="match status" value="2"/>
</dbReference>
<keyword evidence="4 11" id="KW-0479">Metal-binding</keyword>
<dbReference type="AlphaFoldDB" id="A0AAE0J311"/>
<feature type="compositionally biased region" description="Basic residues" evidence="13">
    <location>
        <begin position="276"/>
        <end position="288"/>
    </location>
</feature>
<evidence type="ECO:0000313" key="16">
    <source>
        <dbReference type="Proteomes" id="UP001286456"/>
    </source>
</evidence>
<dbReference type="InterPro" id="IPR036855">
    <property type="entry name" value="Znf_CCCH_sf"/>
</dbReference>
<keyword evidence="16" id="KW-1185">Reference proteome</keyword>
<protein>
    <recommendedName>
        <fullName evidence="12">mRNA 3'-end-processing protein</fullName>
    </recommendedName>
</protein>
<dbReference type="GO" id="GO:0005634">
    <property type="term" value="C:nucleus"/>
    <property type="evidence" value="ECO:0007669"/>
    <property type="project" value="UniProtKB-SubCell"/>
</dbReference>
<dbReference type="EMBL" id="JAUEPO010000001">
    <property type="protein sequence ID" value="KAK3335996.1"/>
    <property type="molecule type" value="Genomic_DNA"/>
</dbReference>
<gene>
    <name evidence="15" type="ORF">B0T19DRAFT_377970</name>
</gene>
<feature type="compositionally biased region" description="Basic and acidic residues" evidence="13">
    <location>
        <begin position="231"/>
        <end position="267"/>
    </location>
</feature>
<feature type="domain" description="C3H1-type" evidence="14">
    <location>
        <begin position="94"/>
        <end position="121"/>
    </location>
</feature>
<evidence type="ECO:0000256" key="7">
    <source>
        <dbReference type="ARBA" id="ARBA00022833"/>
    </source>
</evidence>
<comment type="similarity">
    <text evidence="2 12">Belongs to the CPSF4/YTH1 family.</text>
</comment>
<evidence type="ECO:0000256" key="13">
    <source>
        <dbReference type="SAM" id="MobiDB-lite"/>
    </source>
</evidence>
<feature type="domain" description="C3H1-type" evidence="14">
    <location>
        <begin position="46"/>
        <end position="74"/>
    </location>
</feature>
<dbReference type="GO" id="GO:0003723">
    <property type="term" value="F:RNA binding"/>
    <property type="evidence" value="ECO:0007669"/>
    <property type="project" value="UniProtKB-UniRule"/>
</dbReference>
<comment type="caution">
    <text evidence="15">The sequence shown here is derived from an EMBL/GenBank/DDBJ whole genome shotgun (WGS) entry which is preliminary data.</text>
</comment>
<feature type="zinc finger region" description="C3H1-type" evidence="11">
    <location>
        <begin position="94"/>
        <end position="121"/>
    </location>
</feature>
<feature type="zinc finger region" description="C3H1-type" evidence="11">
    <location>
        <begin position="151"/>
        <end position="178"/>
    </location>
</feature>
<dbReference type="SMART" id="SM00356">
    <property type="entry name" value="ZnF_C3H1"/>
    <property type="match status" value="4"/>
</dbReference>
<comment type="function">
    <text evidence="10 12">Component of the cleavage factor I (CF I) involved in pre-mRNA 3'-end processing.</text>
</comment>
<organism evidence="15 16">
    <name type="scientific">Cercophora scortea</name>
    <dbReference type="NCBI Taxonomy" id="314031"/>
    <lineage>
        <taxon>Eukaryota</taxon>
        <taxon>Fungi</taxon>
        <taxon>Dikarya</taxon>
        <taxon>Ascomycota</taxon>
        <taxon>Pezizomycotina</taxon>
        <taxon>Sordariomycetes</taxon>
        <taxon>Sordariomycetidae</taxon>
        <taxon>Sordariales</taxon>
        <taxon>Lasiosphaeriaceae</taxon>
        <taxon>Cercophora</taxon>
    </lineage>
</organism>
<keyword evidence="7 11" id="KW-0862">Zinc</keyword>
<dbReference type="Proteomes" id="UP001286456">
    <property type="component" value="Unassembled WGS sequence"/>
</dbReference>
<evidence type="ECO:0000256" key="4">
    <source>
        <dbReference type="ARBA" id="ARBA00022723"/>
    </source>
</evidence>
<evidence type="ECO:0000256" key="3">
    <source>
        <dbReference type="ARBA" id="ARBA00022664"/>
    </source>
</evidence>
<feature type="domain" description="C3H1-type" evidence="14">
    <location>
        <begin position="180"/>
        <end position="203"/>
    </location>
</feature>
<feature type="region of interest" description="Disordered" evidence="13">
    <location>
        <begin position="200"/>
        <end position="296"/>
    </location>
</feature>
<dbReference type="GO" id="GO:0008270">
    <property type="term" value="F:zinc ion binding"/>
    <property type="evidence" value="ECO:0007669"/>
    <property type="project" value="UniProtKB-KW"/>
</dbReference>
<accession>A0AAE0J311</accession>
<evidence type="ECO:0000256" key="11">
    <source>
        <dbReference type="PROSITE-ProRule" id="PRU00723"/>
    </source>
</evidence>
<dbReference type="PROSITE" id="PS50103">
    <property type="entry name" value="ZF_C3H1"/>
    <property type="match status" value="5"/>
</dbReference>
<evidence type="ECO:0000256" key="9">
    <source>
        <dbReference type="ARBA" id="ARBA00023242"/>
    </source>
</evidence>
<dbReference type="PANTHER" id="PTHR23102">
    <property type="entry name" value="CLEAVAGE AND POLYADENYLATION SPECIFICITY FACTOR SUBUNIT 4-RELATED"/>
    <property type="match status" value="1"/>
</dbReference>
<evidence type="ECO:0000313" key="15">
    <source>
        <dbReference type="EMBL" id="KAK3335996.1"/>
    </source>
</evidence>
<dbReference type="InterPro" id="IPR000571">
    <property type="entry name" value="Znf_CCCH"/>
</dbReference>
<keyword evidence="6 11" id="KW-0863">Zinc-finger</keyword>
<keyword evidence="8 12" id="KW-0694">RNA-binding</keyword>
<evidence type="ECO:0000256" key="10">
    <source>
        <dbReference type="ARBA" id="ARBA00024826"/>
    </source>
</evidence>
<keyword evidence="3 12" id="KW-0507">mRNA processing</keyword>
<feature type="zinc finger region" description="C3H1-type" evidence="11">
    <location>
        <begin position="122"/>
        <end position="150"/>
    </location>
</feature>
<feature type="domain" description="C3H1-type" evidence="14">
    <location>
        <begin position="122"/>
        <end position="150"/>
    </location>
</feature>
<keyword evidence="9 12" id="KW-0539">Nucleus</keyword>
<keyword evidence="5 12" id="KW-0677">Repeat</keyword>
<evidence type="ECO:0000256" key="6">
    <source>
        <dbReference type="ARBA" id="ARBA00022771"/>
    </source>
</evidence>
<feature type="compositionally biased region" description="Basic and acidic residues" evidence="13">
    <location>
        <begin position="200"/>
        <end position="222"/>
    </location>
</feature>
<reference evidence="15" key="1">
    <citation type="journal article" date="2023" name="Mol. Phylogenet. Evol.">
        <title>Genome-scale phylogeny and comparative genomics of the fungal order Sordariales.</title>
        <authorList>
            <person name="Hensen N."/>
            <person name="Bonometti L."/>
            <person name="Westerberg I."/>
            <person name="Brannstrom I.O."/>
            <person name="Guillou S."/>
            <person name="Cros-Aarteil S."/>
            <person name="Calhoun S."/>
            <person name="Haridas S."/>
            <person name="Kuo A."/>
            <person name="Mondo S."/>
            <person name="Pangilinan J."/>
            <person name="Riley R."/>
            <person name="LaButti K."/>
            <person name="Andreopoulos B."/>
            <person name="Lipzen A."/>
            <person name="Chen C."/>
            <person name="Yan M."/>
            <person name="Daum C."/>
            <person name="Ng V."/>
            <person name="Clum A."/>
            <person name="Steindorff A."/>
            <person name="Ohm R.A."/>
            <person name="Martin F."/>
            <person name="Silar P."/>
            <person name="Natvig D.O."/>
            <person name="Lalanne C."/>
            <person name="Gautier V."/>
            <person name="Ament-Velasquez S.L."/>
            <person name="Kruys A."/>
            <person name="Hutchinson M.I."/>
            <person name="Powell A.J."/>
            <person name="Barry K."/>
            <person name="Miller A.N."/>
            <person name="Grigoriev I.V."/>
            <person name="Debuchy R."/>
            <person name="Gladieux P."/>
            <person name="Hiltunen Thoren M."/>
            <person name="Johannesson H."/>
        </authorList>
    </citation>
    <scope>NUCLEOTIDE SEQUENCE</scope>
    <source>
        <strain evidence="15">SMH4131-1</strain>
    </source>
</reference>
<evidence type="ECO:0000259" key="14">
    <source>
        <dbReference type="PROSITE" id="PS50103"/>
    </source>
</evidence>
<evidence type="ECO:0000256" key="8">
    <source>
        <dbReference type="ARBA" id="ARBA00022884"/>
    </source>
</evidence>
<name>A0AAE0J311_9PEZI</name>
<dbReference type="FunFam" id="4.10.1000.10:FF:000012">
    <property type="entry name" value="cleavage and polyadenylation specificity factor subunit 4"/>
    <property type="match status" value="1"/>
</dbReference>
<dbReference type="PANTHER" id="PTHR23102:SF24">
    <property type="entry name" value="CLEAVAGE AND POLYADENYLATION SPECIFICITY FACTOR SUBUNIT 4"/>
    <property type="match status" value="1"/>
</dbReference>
<dbReference type="GO" id="GO:0031124">
    <property type="term" value="P:mRNA 3'-end processing"/>
    <property type="evidence" value="ECO:0007669"/>
    <property type="project" value="UniProtKB-UniRule"/>
</dbReference>
<dbReference type="InterPro" id="IPR045348">
    <property type="entry name" value="CPSF4/Yth1"/>
</dbReference>
<comment type="subcellular location">
    <subcellularLocation>
        <location evidence="1 12">Nucleus</location>
    </subcellularLocation>
</comment>
<feature type="zinc finger region" description="C3H1-type" evidence="11">
    <location>
        <begin position="46"/>
        <end position="74"/>
    </location>
</feature>
<evidence type="ECO:0000256" key="5">
    <source>
        <dbReference type="ARBA" id="ARBA00022737"/>
    </source>
</evidence>
<evidence type="ECO:0000256" key="12">
    <source>
        <dbReference type="RuleBase" id="RU369008"/>
    </source>
</evidence>
<feature type="zinc finger region" description="C3H1-type" evidence="11">
    <location>
        <begin position="180"/>
        <end position="203"/>
    </location>
</feature>
<evidence type="ECO:0000256" key="2">
    <source>
        <dbReference type="ARBA" id="ARBA00008907"/>
    </source>
</evidence>
<feature type="domain" description="C3H1-type" evidence="14">
    <location>
        <begin position="151"/>
        <end position="178"/>
    </location>
</feature>
<proteinExistence type="inferred from homology"/>